<keyword evidence="4" id="KW-1185">Reference proteome</keyword>
<dbReference type="SUPFAM" id="SSF52210">
    <property type="entry name" value="Succinyl-CoA synthetase domains"/>
    <property type="match status" value="2"/>
</dbReference>
<reference evidence="4" key="1">
    <citation type="journal article" date="2019" name="Int. J. Syst. Evol. Microbiol.">
        <title>The Global Catalogue of Microorganisms (GCM) 10K type strain sequencing project: providing services to taxonomists for standard genome sequencing and annotation.</title>
        <authorList>
            <consortium name="The Broad Institute Genomics Platform"/>
            <consortium name="The Broad Institute Genome Sequencing Center for Infectious Disease"/>
            <person name="Wu L."/>
            <person name="Ma J."/>
        </authorList>
    </citation>
    <scope>NUCLEOTIDE SEQUENCE [LARGE SCALE GENOMIC DNA]</scope>
    <source>
        <strain evidence="4">JCM 17695</strain>
    </source>
</reference>
<feature type="domain" description="CoA-binding" evidence="2">
    <location>
        <begin position="1"/>
        <end position="87"/>
    </location>
</feature>
<dbReference type="InterPro" id="IPR043938">
    <property type="entry name" value="Ligase_CoA_dom"/>
</dbReference>
<feature type="region of interest" description="Disordered" evidence="1">
    <location>
        <begin position="398"/>
        <end position="488"/>
    </location>
</feature>
<dbReference type="Pfam" id="PF13380">
    <property type="entry name" value="CoA_binding_2"/>
    <property type="match status" value="1"/>
</dbReference>
<name>A0ABW2TNN8_9PSEU</name>
<dbReference type="Pfam" id="PF13607">
    <property type="entry name" value="Succ_CoA_lig"/>
    <property type="match status" value="1"/>
</dbReference>
<dbReference type="SUPFAM" id="SSF51735">
    <property type="entry name" value="NAD(P)-binding Rossmann-fold domains"/>
    <property type="match status" value="1"/>
</dbReference>
<dbReference type="PANTHER" id="PTHR42793">
    <property type="entry name" value="COA BINDING DOMAIN CONTAINING PROTEIN"/>
    <property type="match status" value="1"/>
</dbReference>
<dbReference type="Gene3D" id="3.40.50.261">
    <property type="entry name" value="Succinyl-CoA synthetase domains"/>
    <property type="match status" value="2"/>
</dbReference>
<evidence type="ECO:0000313" key="3">
    <source>
        <dbReference type="EMBL" id="MFC7615420.1"/>
    </source>
</evidence>
<dbReference type="PANTHER" id="PTHR42793:SF1">
    <property type="entry name" value="PEPTIDYL-LYSINE N-ACETYLTRANSFERASE PATZ"/>
    <property type="match status" value="1"/>
</dbReference>
<evidence type="ECO:0000256" key="1">
    <source>
        <dbReference type="SAM" id="MobiDB-lite"/>
    </source>
</evidence>
<gene>
    <name evidence="3" type="ORF">ACFQV2_19855</name>
</gene>
<dbReference type="SMART" id="SM00881">
    <property type="entry name" value="CoA_binding"/>
    <property type="match status" value="1"/>
</dbReference>
<proteinExistence type="predicted"/>
<sequence>MGAGRRRDSVGHAVLRNLLASGFPGPVTAVNPHARSILGVRCVPRVVDLPGPPDLAVVCVPAAAVLDVVRQCAAVGVRALVVITAGIGPADAAAVRAIVREHGIRLVGPNCVGVGNPGAGLDATFMDRPAPPGGVGLACQSGGIAIALVHELAAAGLGVSTLVSTGDKLDVSGNDLLAWWSADDATAAAVFYLESFGDPRRFARWARALARTKPLVAIRAGVSAAGSRAAGSHTAAIATPAATADALYRQAGVTAVDSTEDAVAVLALLLGHPLPRGRRVAVVTNAGGAGVLAADACADAGLVMAELAEPVRRRLRGALPATASVGNPVDTTAVIDPGAFADRVADVLDDPGVDAVIAITVPTVLGDPGTALDRAATVARDLGKPMLTVHMGHTGGWQQPCAPWPPRSTAPSGWPAPPCARPTRRASTRRPSTRWSPATRVAAGSTRPRASRSSPPRACRSSPVRSSPTPTRPSTLGGARAGRSRSRR</sequence>
<dbReference type="InterPro" id="IPR036291">
    <property type="entry name" value="NAD(P)-bd_dom_sf"/>
</dbReference>
<protein>
    <submittedName>
        <fullName evidence="3">CoA-binding protein</fullName>
    </submittedName>
</protein>
<dbReference type="InterPro" id="IPR016102">
    <property type="entry name" value="Succinyl-CoA_synth-like"/>
</dbReference>
<feature type="compositionally biased region" description="Low complexity" evidence="1">
    <location>
        <begin position="433"/>
        <end position="478"/>
    </location>
</feature>
<accession>A0ABW2TNN8</accession>
<comment type="caution">
    <text evidence="3">The sequence shown here is derived from an EMBL/GenBank/DDBJ whole genome shotgun (WGS) entry which is preliminary data.</text>
</comment>
<evidence type="ECO:0000259" key="2">
    <source>
        <dbReference type="SMART" id="SM00881"/>
    </source>
</evidence>
<dbReference type="EMBL" id="JBHTEY010000004">
    <property type="protein sequence ID" value="MFC7615420.1"/>
    <property type="molecule type" value="Genomic_DNA"/>
</dbReference>
<dbReference type="InterPro" id="IPR003781">
    <property type="entry name" value="CoA-bd"/>
</dbReference>
<feature type="compositionally biased region" description="Pro residues" evidence="1">
    <location>
        <begin position="402"/>
        <end position="420"/>
    </location>
</feature>
<dbReference type="Pfam" id="PF19045">
    <property type="entry name" value="Ligase_CoA_2"/>
    <property type="match status" value="1"/>
</dbReference>
<evidence type="ECO:0000313" key="4">
    <source>
        <dbReference type="Proteomes" id="UP001596512"/>
    </source>
</evidence>
<feature type="compositionally biased region" description="Basic residues" evidence="1">
    <location>
        <begin position="422"/>
        <end position="432"/>
    </location>
</feature>
<dbReference type="InterPro" id="IPR032875">
    <property type="entry name" value="Succ_CoA_lig_flav_dom"/>
</dbReference>
<organism evidence="3 4">
    <name type="scientific">Actinokineospora soli</name>
    <dbReference type="NCBI Taxonomy" id="1048753"/>
    <lineage>
        <taxon>Bacteria</taxon>
        <taxon>Bacillati</taxon>
        <taxon>Actinomycetota</taxon>
        <taxon>Actinomycetes</taxon>
        <taxon>Pseudonocardiales</taxon>
        <taxon>Pseudonocardiaceae</taxon>
        <taxon>Actinokineospora</taxon>
    </lineage>
</organism>
<dbReference type="Gene3D" id="3.40.50.720">
    <property type="entry name" value="NAD(P)-binding Rossmann-like Domain"/>
    <property type="match status" value="1"/>
</dbReference>
<dbReference type="Proteomes" id="UP001596512">
    <property type="component" value="Unassembled WGS sequence"/>
</dbReference>